<organism evidence="1 2">
    <name type="scientific">Methylobacter tundripaludum</name>
    <dbReference type="NCBI Taxonomy" id="173365"/>
    <lineage>
        <taxon>Bacteria</taxon>
        <taxon>Pseudomonadati</taxon>
        <taxon>Pseudomonadota</taxon>
        <taxon>Gammaproteobacteria</taxon>
        <taxon>Methylococcales</taxon>
        <taxon>Methylococcaceae</taxon>
        <taxon>Methylobacter</taxon>
    </lineage>
</organism>
<dbReference type="InterPro" id="IPR021352">
    <property type="entry name" value="DUF2971"/>
</dbReference>
<protein>
    <recommendedName>
        <fullName evidence="3">DUF2971 family protein</fullName>
    </recommendedName>
</protein>
<dbReference type="Pfam" id="PF11185">
    <property type="entry name" value="DUF2971"/>
    <property type="match status" value="1"/>
</dbReference>
<accession>A0A2S6H6U2</accession>
<comment type="caution">
    <text evidence="1">The sequence shown here is derived from an EMBL/GenBank/DDBJ whole genome shotgun (WGS) entry which is preliminary data.</text>
</comment>
<dbReference type="AlphaFoldDB" id="A0A2S6H6U2"/>
<keyword evidence="2" id="KW-1185">Reference proteome</keyword>
<evidence type="ECO:0008006" key="3">
    <source>
        <dbReference type="Google" id="ProtNLM"/>
    </source>
</evidence>
<dbReference type="RefSeq" id="WP_104422455.1">
    <property type="nucleotide sequence ID" value="NZ_PTIY01000002.1"/>
</dbReference>
<dbReference type="Proteomes" id="UP000238071">
    <property type="component" value="Unassembled WGS sequence"/>
</dbReference>
<name>A0A2S6H6U2_9GAMM</name>
<dbReference type="EMBL" id="PTIY01000002">
    <property type="protein sequence ID" value="PPK73194.1"/>
    <property type="molecule type" value="Genomic_DNA"/>
</dbReference>
<evidence type="ECO:0000313" key="2">
    <source>
        <dbReference type="Proteomes" id="UP000238071"/>
    </source>
</evidence>
<dbReference type="OrthoDB" id="4119964at2"/>
<gene>
    <name evidence="1" type="ORF">B0F88_102173</name>
</gene>
<sequence length="225" mass="26396">MNNKSKKSIATLFKYRSMSGDSFRHTQDIFLRNRIYLGDHTTLNDPTEGFYRDESKLVESNNGFYYAEDSPLLSPARAAKITCFSEDPRITLMWSHYSNYHRGICLGFRRKKLEEVSKLYKVKYNQRVPTTPQNATLLEKSIKGFQTKSKEWEYEKEWRIISFEESSFISLPPNSISHVIYGVNTPIEDIEWVQDWIKITGITIKRKKVVFSGHAAKMYMSEFDE</sequence>
<evidence type="ECO:0000313" key="1">
    <source>
        <dbReference type="EMBL" id="PPK73194.1"/>
    </source>
</evidence>
<reference evidence="1 2" key="1">
    <citation type="submission" date="2018-02" db="EMBL/GenBank/DDBJ databases">
        <title>Subsurface microbial communities from deep shales in Ohio and West Virginia, USA.</title>
        <authorList>
            <person name="Wrighton K."/>
        </authorList>
    </citation>
    <scope>NUCLEOTIDE SEQUENCE [LARGE SCALE GENOMIC DNA]</scope>
    <source>
        <strain evidence="1 2">OWC-G53F</strain>
    </source>
</reference>
<proteinExistence type="predicted"/>